<dbReference type="InterPro" id="IPR010399">
    <property type="entry name" value="Tify_dom"/>
</dbReference>
<dbReference type="GO" id="GO:0031347">
    <property type="term" value="P:regulation of defense response"/>
    <property type="evidence" value="ECO:0007669"/>
    <property type="project" value="UniProtKB-UniRule"/>
</dbReference>
<dbReference type="PANTHER" id="PTHR33077">
    <property type="entry name" value="PROTEIN TIFY 4A-RELATED-RELATED"/>
    <property type="match status" value="1"/>
</dbReference>
<dbReference type="InterPro" id="IPR018467">
    <property type="entry name" value="CCT_CS"/>
</dbReference>
<feature type="compositionally biased region" description="Polar residues" evidence="3">
    <location>
        <begin position="186"/>
        <end position="211"/>
    </location>
</feature>
<dbReference type="GO" id="GO:2000022">
    <property type="term" value="P:regulation of jasmonic acid mediated signaling pathway"/>
    <property type="evidence" value="ECO:0007669"/>
    <property type="project" value="UniProtKB-UniRule"/>
</dbReference>
<evidence type="ECO:0000313" key="5">
    <source>
        <dbReference type="EMBL" id="CAK9150105.1"/>
    </source>
</evidence>
<comment type="domain">
    <text evidence="2">The jas domain is required for interaction with COI1.</text>
</comment>
<dbReference type="AlphaFoldDB" id="A0ABC8S2U9"/>
<dbReference type="PANTHER" id="PTHR33077:SF52">
    <property type="entry name" value="PROTEIN TIFY 11D"/>
    <property type="match status" value="1"/>
</dbReference>
<dbReference type="InterPro" id="IPR040390">
    <property type="entry name" value="TIFY/JAZ"/>
</dbReference>
<accession>A0ABC8S2U9</accession>
<dbReference type="Pfam" id="PF09425">
    <property type="entry name" value="Jas_motif"/>
    <property type="match status" value="1"/>
</dbReference>
<dbReference type="GO" id="GO:0009611">
    <property type="term" value="P:response to wounding"/>
    <property type="evidence" value="ECO:0007669"/>
    <property type="project" value="UniProtKB-UniRule"/>
</dbReference>
<protein>
    <recommendedName>
        <fullName evidence="2">Protein TIFY</fullName>
    </recommendedName>
    <alternativeName>
        <fullName evidence="2">Jasmonate ZIM domain-containing protein</fullName>
    </alternativeName>
</protein>
<dbReference type="GO" id="GO:0005634">
    <property type="term" value="C:nucleus"/>
    <property type="evidence" value="ECO:0007669"/>
    <property type="project" value="UniProtKB-SubCell"/>
</dbReference>
<comment type="caution">
    <text evidence="5">The sequence shown here is derived from an EMBL/GenBank/DDBJ whole genome shotgun (WGS) entry which is preliminary data.</text>
</comment>
<organism evidence="5 6">
    <name type="scientific">Ilex paraguariensis</name>
    <name type="common">yerba mate</name>
    <dbReference type="NCBI Taxonomy" id="185542"/>
    <lineage>
        <taxon>Eukaryota</taxon>
        <taxon>Viridiplantae</taxon>
        <taxon>Streptophyta</taxon>
        <taxon>Embryophyta</taxon>
        <taxon>Tracheophyta</taxon>
        <taxon>Spermatophyta</taxon>
        <taxon>Magnoliopsida</taxon>
        <taxon>eudicotyledons</taxon>
        <taxon>Gunneridae</taxon>
        <taxon>Pentapetalae</taxon>
        <taxon>asterids</taxon>
        <taxon>campanulids</taxon>
        <taxon>Aquifoliales</taxon>
        <taxon>Aquifoliaceae</taxon>
        <taxon>Ilex</taxon>
    </lineage>
</organism>
<evidence type="ECO:0000256" key="1">
    <source>
        <dbReference type="ARBA" id="ARBA00008614"/>
    </source>
</evidence>
<gene>
    <name evidence="5" type="ORF">ILEXP_LOCUS18216</name>
</gene>
<dbReference type="Proteomes" id="UP001642360">
    <property type="component" value="Unassembled WGS sequence"/>
</dbReference>
<proteinExistence type="inferred from homology"/>
<reference evidence="5 6" key="1">
    <citation type="submission" date="2024-02" db="EMBL/GenBank/DDBJ databases">
        <authorList>
            <person name="Vignale AGUSTIN F."/>
            <person name="Sosa J E."/>
            <person name="Modenutti C."/>
        </authorList>
    </citation>
    <scope>NUCLEOTIDE SEQUENCE [LARGE SCALE GENOMIC DNA]</scope>
</reference>
<keyword evidence="2" id="KW-1184">Jasmonic acid signaling pathway</keyword>
<evidence type="ECO:0000259" key="4">
    <source>
        <dbReference type="PROSITE" id="PS51320"/>
    </source>
</evidence>
<dbReference type="SMART" id="SM00979">
    <property type="entry name" value="TIFY"/>
    <property type="match status" value="1"/>
</dbReference>
<feature type="compositionally biased region" description="Low complexity" evidence="3">
    <location>
        <begin position="105"/>
        <end position="117"/>
    </location>
</feature>
<feature type="compositionally biased region" description="Basic and acidic residues" evidence="3">
    <location>
        <begin position="253"/>
        <end position="268"/>
    </location>
</feature>
<feature type="region of interest" description="Disordered" evidence="3">
    <location>
        <begin position="101"/>
        <end position="126"/>
    </location>
</feature>
<feature type="compositionally biased region" description="Basic and acidic residues" evidence="3">
    <location>
        <begin position="9"/>
        <end position="18"/>
    </location>
</feature>
<feature type="domain" description="Tify" evidence="4">
    <location>
        <begin position="128"/>
        <end position="163"/>
    </location>
</feature>
<evidence type="ECO:0000256" key="2">
    <source>
        <dbReference type="RuleBase" id="RU369065"/>
    </source>
</evidence>
<evidence type="ECO:0000256" key="3">
    <source>
        <dbReference type="SAM" id="MobiDB-lite"/>
    </source>
</evidence>
<name>A0ABC8S2U9_9AQUA</name>
<feature type="region of interest" description="Disordered" evidence="3">
    <location>
        <begin position="1"/>
        <end position="20"/>
    </location>
</feature>
<sequence>MSNPNAYWDGRKSGKAPEKSNFTQTCNLLSQYFKEKRSLGDLNLGFTANLEATGKSGDTSTSTATTTSTTINLLTKMEKSGQASQHVMKFMDSLPQYARVGSSSTTDTTATATATATNDPISSKPEKKEHISAQMTMFYAGQVLVFNDFPADKAREVMLLADQLGSSNSPNPIPTTGFVSTSTCNSNKFKSDQSLPPSALNTCSTPAQQVRHQPHPEATSSDLPMTRKASLYRFLERKKDRAIARAPYQVHNPSRESPKHEEQLALRL</sequence>
<feature type="region of interest" description="Disordered" evidence="3">
    <location>
        <begin position="186"/>
        <end position="226"/>
    </location>
</feature>
<comment type="subcellular location">
    <subcellularLocation>
        <location evidence="2">Nucleus</location>
    </subcellularLocation>
</comment>
<comment type="function">
    <text evidence="2">Repressor of jasmonate responses.</text>
</comment>
<comment type="similarity">
    <text evidence="1 2">Belongs to the TIFY/JAZ family.</text>
</comment>
<dbReference type="PROSITE" id="PS51320">
    <property type="entry name" value="TIFY"/>
    <property type="match status" value="1"/>
</dbReference>
<feature type="region of interest" description="Disordered" evidence="3">
    <location>
        <begin position="246"/>
        <end position="268"/>
    </location>
</feature>
<dbReference type="EMBL" id="CAUOFW020001981">
    <property type="protein sequence ID" value="CAK9150105.1"/>
    <property type="molecule type" value="Genomic_DNA"/>
</dbReference>
<dbReference type="Pfam" id="PF06200">
    <property type="entry name" value="tify"/>
    <property type="match status" value="1"/>
</dbReference>
<evidence type="ECO:0000313" key="6">
    <source>
        <dbReference type="Proteomes" id="UP001642360"/>
    </source>
</evidence>
<keyword evidence="6" id="KW-1185">Reference proteome</keyword>
<keyword evidence="2" id="KW-0539">Nucleus</keyword>